<dbReference type="InterPro" id="IPR052023">
    <property type="entry name" value="Histidine_kinase_KdpD"/>
</dbReference>
<dbReference type="SUPFAM" id="SSF55874">
    <property type="entry name" value="ATPase domain of HSP90 chaperone/DNA topoisomerase II/histidine kinase"/>
    <property type="match status" value="1"/>
</dbReference>
<keyword evidence="5" id="KW-0808">Transferase</keyword>
<evidence type="ECO:0000256" key="6">
    <source>
        <dbReference type="ARBA" id="ARBA00022692"/>
    </source>
</evidence>
<dbReference type="Gene3D" id="3.40.50.300">
    <property type="entry name" value="P-loop containing nucleotide triphosphate hydrolases"/>
    <property type="match status" value="1"/>
</dbReference>
<dbReference type="Gene3D" id="1.20.120.620">
    <property type="entry name" value="Backbone structure of the membrane domain of e. Coli histidine kinase receptor kdpd"/>
    <property type="match status" value="1"/>
</dbReference>
<accession>A0AB73T1M7</accession>
<dbReference type="CDD" id="cd00075">
    <property type="entry name" value="HATPase"/>
    <property type="match status" value="1"/>
</dbReference>
<keyword evidence="11" id="KW-0902">Two-component regulatory system</keyword>
<evidence type="ECO:0000313" key="16">
    <source>
        <dbReference type="Proteomes" id="UP000245412"/>
    </source>
</evidence>
<keyword evidence="6 13" id="KW-0812">Transmembrane</keyword>
<feature type="transmembrane region" description="Helical" evidence="13">
    <location>
        <begin position="401"/>
        <end position="422"/>
    </location>
</feature>
<dbReference type="GO" id="GO:0000155">
    <property type="term" value="F:phosphorelay sensor kinase activity"/>
    <property type="evidence" value="ECO:0007669"/>
    <property type="project" value="InterPro"/>
</dbReference>
<evidence type="ECO:0000256" key="5">
    <source>
        <dbReference type="ARBA" id="ARBA00022679"/>
    </source>
</evidence>
<feature type="transmembrane region" description="Helical" evidence="13">
    <location>
        <begin position="452"/>
        <end position="470"/>
    </location>
</feature>
<dbReference type="SUPFAM" id="SSF52402">
    <property type="entry name" value="Adenine nucleotide alpha hydrolases-like"/>
    <property type="match status" value="1"/>
</dbReference>
<dbReference type="CDD" id="cd01987">
    <property type="entry name" value="USP_KdpD-like"/>
    <property type="match status" value="1"/>
</dbReference>
<dbReference type="SMART" id="SM00388">
    <property type="entry name" value="HisKA"/>
    <property type="match status" value="1"/>
</dbReference>
<gene>
    <name evidence="15" type="ORF">C7383_111101</name>
</gene>
<dbReference type="InterPro" id="IPR005467">
    <property type="entry name" value="His_kinase_dom"/>
</dbReference>
<comment type="subcellular location">
    <subcellularLocation>
        <location evidence="2">Membrane</location>
        <topology evidence="2">Multi-pass membrane protein</topology>
    </subcellularLocation>
</comment>
<keyword evidence="4" id="KW-0597">Phosphoprotein</keyword>
<organism evidence="15 16">
    <name type="scientific">Murimonas intestini</name>
    <dbReference type="NCBI Taxonomy" id="1337051"/>
    <lineage>
        <taxon>Bacteria</taxon>
        <taxon>Bacillati</taxon>
        <taxon>Bacillota</taxon>
        <taxon>Clostridia</taxon>
        <taxon>Lachnospirales</taxon>
        <taxon>Lachnospiraceae</taxon>
        <taxon>Murimonas</taxon>
    </lineage>
</organism>
<dbReference type="SUPFAM" id="SSF47384">
    <property type="entry name" value="Homodimeric domain of signal transducing histidine kinase"/>
    <property type="match status" value="1"/>
</dbReference>
<dbReference type="InterPro" id="IPR027417">
    <property type="entry name" value="P-loop_NTPase"/>
</dbReference>
<dbReference type="InterPro" id="IPR025201">
    <property type="entry name" value="KdpD_TM"/>
</dbReference>
<dbReference type="EMBL" id="QGGY01000011">
    <property type="protein sequence ID" value="PWJ73769.1"/>
    <property type="molecule type" value="Genomic_DNA"/>
</dbReference>
<dbReference type="RefSeq" id="WP_109747564.1">
    <property type="nucleotide sequence ID" value="NZ_CABJAT010000012.1"/>
</dbReference>
<dbReference type="Proteomes" id="UP000245412">
    <property type="component" value="Unassembled WGS sequence"/>
</dbReference>
<dbReference type="InterPro" id="IPR029016">
    <property type="entry name" value="GAF-like_dom_sf"/>
</dbReference>
<dbReference type="Pfam" id="PF13493">
    <property type="entry name" value="DUF4118"/>
    <property type="match status" value="1"/>
</dbReference>
<keyword evidence="12 13" id="KW-0472">Membrane</keyword>
<evidence type="ECO:0000256" key="4">
    <source>
        <dbReference type="ARBA" id="ARBA00022553"/>
    </source>
</evidence>
<dbReference type="InterPro" id="IPR003852">
    <property type="entry name" value="Sig_transdc_His_kinase_KdpD_N"/>
</dbReference>
<comment type="caution">
    <text evidence="15">The sequence shown here is derived from an EMBL/GenBank/DDBJ whole genome shotgun (WGS) entry which is preliminary data.</text>
</comment>
<dbReference type="CDD" id="cd00082">
    <property type="entry name" value="HisKA"/>
    <property type="match status" value="1"/>
</dbReference>
<dbReference type="Gene3D" id="3.40.50.620">
    <property type="entry name" value="HUPs"/>
    <property type="match status" value="1"/>
</dbReference>
<keyword evidence="8 15" id="KW-0418">Kinase</keyword>
<evidence type="ECO:0000256" key="1">
    <source>
        <dbReference type="ARBA" id="ARBA00000085"/>
    </source>
</evidence>
<evidence type="ECO:0000256" key="7">
    <source>
        <dbReference type="ARBA" id="ARBA00022741"/>
    </source>
</evidence>
<dbReference type="PANTHER" id="PTHR45569">
    <property type="entry name" value="SENSOR PROTEIN KDPD"/>
    <property type="match status" value="1"/>
</dbReference>
<dbReference type="GO" id="GO:0005737">
    <property type="term" value="C:cytoplasm"/>
    <property type="evidence" value="ECO:0007669"/>
    <property type="project" value="UniProtKB-ARBA"/>
</dbReference>
<dbReference type="Pfam" id="PF02702">
    <property type="entry name" value="KdpD"/>
    <property type="match status" value="1"/>
</dbReference>
<dbReference type="AlphaFoldDB" id="A0AB73T1M7"/>
<dbReference type="InterPro" id="IPR036097">
    <property type="entry name" value="HisK_dim/P_sf"/>
</dbReference>
<dbReference type="PANTHER" id="PTHR45569:SF1">
    <property type="entry name" value="SENSOR PROTEIN KDPD"/>
    <property type="match status" value="1"/>
</dbReference>
<evidence type="ECO:0000256" key="9">
    <source>
        <dbReference type="ARBA" id="ARBA00022840"/>
    </source>
</evidence>
<evidence type="ECO:0000256" key="8">
    <source>
        <dbReference type="ARBA" id="ARBA00022777"/>
    </source>
</evidence>
<evidence type="ECO:0000256" key="10">
    <source>
        <dbReference type="ARBA" id="ARBA00022989"/>
    </source>
</evidence>
<sequence>MIGQRPDPDKLLEKLKEQDKTGQKGRLKIFFGYAAGVGKTYAMLEAAQIVKKSGVDVVAGYVEPHARPETIALQEGLEVLAPLIVEHKGIKLKEFDLDAAMIRHPSLILVDELAHTNAEGCRHKKRYQDIEELLNAGIDVYTTVNVQHIESLNDIVASITGVIVQERIPDKIFDNASQVELVDIEPADLIERLNEGKVYREKQAKTALKNFFSEENLTALREIALRCTADHVNQASEKNKQETQVFSGGYFTKEHILICLSPSPSNGKVIRAAARMTKAFKGSFTALYVETPESKGMSGEDERRLRANEKLAQQLGARIVTTYGEDVPLQIAEYARLAQVSKIIIGRTNTKKGLFSFRPSLAEKLSELAPNLDIYIIPDNTAVPYRRKRAARLKSQDPSEWVWDILKSAGILAGATIVSILFEQTGFSEANIIMVYILGVLLTAVVTSQKKYSIIASFVSVFTFNFFFTVPKYTFQAYAPEYPVTFLIMFLSALITGTFTTRVKHQAKQSALQAYRTEVLLETSQKLQQTDSYPKIIFETANQLVRLLKRTVIYYPVLNGTLVQPKVFSRIDGSREDTSLYITPEEQAVAAWVYKNNKHAGAFTNTLPSAKCMYLAIRGSQKVYAVVGVALNDQPLESFENNLLISVLGESALAFEKEELYETKNQAAMQAQQEKLRANLLRAISHDLRTPLTSISGNADILLGNGASLDESKKIQLYQDIYDDSIWLINLVENLLSVTRIEDGTMNIHMEAQLVSEVIDEALAHINRKGCEHCITKVIPDDMIMARMDSRLIVQVIINIVDNAIKYTQPGSHIEISARREKAGGQGQSGFVAVEIADDGEGIPDEAKEKLFEMFYTGGNKVADSRRGMGLGLALCRSIVMAHGGMISVEDNKPRGSRFKFTLPAEEVTLHE</sequence>
<dbReference type="Pfam" id="PF02518">
    <property type="entry name" value="HATPase_c"/>
    <property type="match status" value="1"/>
</dbReference>
<dbReference type="EC" id="2.7.13.3" evidence="3"/>
<feature type="domain" description="Histidine kinase" evidence="14">
    <location>
        <begin position="683"/>
        <end position="907"/>
    </location>
</feature>
<keyword evidence="16" id="KW-1185">Reference proteome</keyword>
<dbReference type="GO" id="GO:0005886">
    <property type="term" value="C:plasma membrane"/>
    <property type="evidence" value="ECO:0007669"/>
    <property type="project" value="TreeGrafter"/>
</dbReference>
<keyword evidence="7" id="KW-0547">Nucleotide-binding</keyword>
<feature type="transmembrane region" description="Helical" evidence="13">
    <location>
        <begin position="482"/>
        <end position="500"/>
    </location>
</feature>
<dbReference type="InterPro" id="IPR036890">
    <property type="entry name" value="HATPase_C_sf"/>
</dbReference>
<evidence type="ECO:0000259" key="14">
    <source>
        <dbReference type="PROSITE" id="PS50109"/>
    </source>
</evidence>
<keyword evidence="9" id="KW-0067">ATP-binding</keyword>
<keyword evidence="10 13" id="KW-1133">Transmembrane helix</keyword>
<dbReference type="Gene3D" id="3.30.565.10">
    <property type="entry name" value="Histidine kinase-like ATPase, C-terminal domain"/>
    <property type="match status" value="1"/>
</dbReference>
<dbReference type="InterPro" id="IPR014729">
    <property type="entry name" value="Rossmann-like_a/b/a_fold"/>
</dbReference>
<feature type="transmembrane region" description="Helical" evidence="13">
    <location>
        <begin position="428"/>
        <end position="445"/>
    </location>
</feature>
<proteinExistence type="predicted"/>
<dbReference type="InterPro" id="IPR003594">
    <property type="entry name" value="HATPase_dom"/>
</dbReference>
<dbReference type="InterPro" id="IPR004358">
    <property type="entry name" value="Sig_transdc_His_kin-like_C"/>
</dbReference>
<evidence type="ECO:0000256" key="11">
    <source>
        <dbReference type="ARBA" id="ARBA00023012"/>
    </source>
</evidence>
<protein>
    <recommendedName>
        <fullName evidence="3">histidine kinase</fullName>
        <ecNumber evidence="3">2.7.13.3</ecNumber>
    </recommendedName>
</protein>
<evidence type="ECO:0000256" key="13">
    <source>
        <dbReference type="SAM" id="Phobius"/>
    </source>
</evidence>
<comment type="catalytic activity">
    <reaction evidence="1">
        <text>ATP + protein L-histidine = ADP + protein N-phospho-L-histidine.</text>
        <dbReference type="EC" id="2.7.13.3"/>
    </reaction>
</comment>
<dbReference type="Gene3D" id="1.10.287.130">
    <property type="match status" value="1"/>
</dbReference>
<evidence type="ECO:0000313" key="15">
    <source>
        <dbReference type="EMBL" id="PWJ73769.1"/>
    </source>
</evidence>
<name>A0AB73T1M7_9FIRM</name>
<evidence type="ECO:0000256" key="3">
    <source>
        <dbReference type="ARBA" id="ARBA00012438"/>
    </source>
</evidence>
<evidence type="ECO:0000256" key="12">
    <source>
        <dbReference type="ARBA" id="ARBA00023136"/>
    </source>
</evidence>
<dbReference type="SMART" id="SM00387">
    <property type="entry name" value="HATPase_c"/>
    <property type="match status" value="1"/>
</dbReference>
<evidence type="ECO:0000256" key="2">
    <source>
        <dbReference type="ARBA" id="ARBA00004141"/>
    </source>
</evidence>
<dbReference type="InterPro" id="IPR038318">
    <property type="entry name" value="KdpD_sf"/>
</dbReference>
<reference evidence="15 16" key="1">
    <citation type="submission" date="2018-05" db="EMBL/GenBank/DDBJ databases">
        <authorList>
            <person name="Goeker M."/>
            <person name="Huntemann M."/>
            <person name="Clum A."/>
            <person name="Pillay M."/>
            <person name="Palaniappan K."/>
            <person name="Varghese N."/>
            <person name="Mikhailova N."/>
            <person name="Stamatis D."/>
            <person name="Reddy T."/>
            <person name="Daum C."/>
            <person name="Shapiro N."/>
            <person name="Ivanova N."/>
            <person name="Kyrpides N."/>
            <person name="Woyke T."/>
        </authorList>
    </citation>
    <scope>NUCLEOTIDE SEQUENCE [LARGE SCALE GENOMIC DNA]</scope>
    <source>
        <strain evidence="15 16">DSM 26524</strain>
    </source>
</reference>
<dbReference type="PROSITE" id="PS50109">
    <property type="entry name" value="HIS_KIN"/>
    <property type="match status" value="1"/>
</dbReference>
<dbReference type="PRINTS" id="PR00344">
    <property type="entry name" value="BCTRLSENSOR"/>
</dbReference>
<dbReference type="Gene3D" id="3.30.450.40">
    <property type="match status" value="1"/>
</dbReference>
<dbReference type="GO" id="GO:0005524">
    <property type="term" value="F:ATP binding"/>
    <property type="evidence" value="ECO:0007669"/>
    <property type="project" value="UniProtKB-KW"/>
</dbReference>
<dbReference type="Pfam" id="PF00512">
    <property type="entry name" value="HisKA"/>
    <property type="match status" value="1"/>
</dbReference>
<dbReference type="InterPro" id="IPR003661">
    <property type="entry name" value="HisK_dim/P_dom"/>
</dbReference>
<dbReference type="FunFam" id="3.40.50.300:FF:000483">
    <property type="entry name" value="Sensor histidine kinase KdpD"/>
    <property type="match status" value="1"/>
</dbReference>